<evidence type="ECO:0000256" key="4">
    <source>
        <dbReference type="ARBA" id="ARBA00022963"/>
    </source>
</evidence>
<feature type="domain" description="3-hydroxyacyl-CoA dehydrogenase C-terminal" evidence="12">
    <location>
        <begin position="495"/>
        <end position="591"/>
    </location>
</feature>
<keyword evidence="6" id="KW-0520">NAD</keyword>
<keyword evidence="3" id="KW-0276">Fatty acid metabolism</keyword>
<dbReference type="InterPro" id="IPR006176">
    <property type="entry name" value="3-OHacyl-CoA_DH_NAD-bd"/>
</dbReference>
<evidence type="ECO:0000256" key="8">
    <source>
        <dbReference type="ARBA" id="ARBA00023239"/>
    </source>
</evidence>
<keyword evidence="7" id="KW-0443">Lipid metabolism</keyword>
<dbReference type="SUPFAM" id="SSF48179">
    <property type="entry name" value="6-phosphogluconate dehydrogenase C-terminal domain-like"/>
    <property type="match status" value="2"/>
</dbReference>
<comment type="caution">
    <text evidence="14">The sequence shown here is derived from an EMBL/GenBank/DDBJ whole genome shotgun (WGS) entry which is preliminary data.</text>
</comment>
<dbReference type="PANTHER" id="PTHR43612">
    <property type="entry name" value="TRIFUNCTIONAL ENZYME SUBUNIT ALPHA"/>
    <property type="match status" value="1"/>
</dbReference>
<protein>
    <submittedName>
        <fullName evidence="14">Enoyl-CoA hydratase/isomerase family protein</fullName>
    </submittedName>
</protein>
<name>A0ABU6DSC7_9GAMM</name>
<keyword evidence="5" id="KW-0560">Oxidoreductase</keyword>
<comment type="catalytic activity">
    <reaction evidence="10">
        <text>a (3S)-3-hydroxyacyl-CoA + NAD(+) = a 3-oxoacyl-CoA + NADH + H(+)</text>
        <dbReference type="Rhea" id="RHEA:22432"/>
        <dbReference type="ChEBI" id="CHEBI:15378"/>
        <dbReference type="ChEBI" id="CHEBI:57318"/>
        <dbReference type="ChEBI" id="CHEBI:57540"/>
        <dbReference type="ChEBI" id="CHEBI:57945"/>
        <dbReference type="ChEBI" id="CHEBI:90726"/>
        <dbReference type="EC" id="1.1.1.35"/>
    </reaction>
</comment>
<keyword evidence="15" id="KW-1185">Reference proteome</keyword>
<dbReference type="SUPFAM" id="SSF51735">
    <property type="entry name" value="NAD(P)-binding Rossmann-fold domains"/>
    <property type="match status" value="1"/>
</dbReference>
<organism evidence="14 15">
    <name type="scientific">Acinetobacter pollinis</name>
    <dbReference type="NCBI Taxonomy" id="2605270"/>
    <lineage>
        <taxon>Bacteria</taxon>
        <taxon>Pseudomonadati</taxon>
        <taxon>Pseudomonadota</taxon>
        <taxon>Gammaproteobacteria</taxon>
        <taxon>Moraxellales</taxon>
        <taxon>Moraxellaceae</taxon>
        <taxon>Acinetobacter</taxon>
    </lineage>
</organism>
<evidence type="ECO:0000256" key="5">
    <source>
        <dbReference type="ARBA" id="ARBA00023002"/>
    </source>
</evidence>
<evidence type="ECO:0000256" key="2">
    <source>
        <dbReference type="ARBA" id="ARBA00007005"/>
    </source>
</evidence>
<gene>
    <name evidence="14" type="ORF">I2F25_06620</name>
</gene>
<evidence type="ECO:0000256" key="6">
    <source>
        <dbReference type="ARBA" id="ARBA00023027"/>
    </source>
</evidence>
<dbReference type="InterPro" id="IPR036291">
    <property type="entry name" value="NAD(P)-bd_dom_sf"/>
</dbReference>
<dbReference type="Proteomes" id="UP001339883">
    <property type="component" value="Unassembled WGS sequence"/>
</dbReference>
<comment type="pathway">
    <text evidence="1">Lipid metabolism; fatty acid beta-oxidation.</text>
</comment>
<dbReference type="Pfam" id="PF00725">
    <property type="entry name" value="3HCDH"/>
    <property type="match status" value="1"/>
</dbReference>
<dbReference type="Gene3D" id="3.40.50.720">
    <property type="entry name" value="NAD(P)-binding Rossmann-like Domain"/>
    <property type="match status" value="1"/>
</dbReference>
<keyword evidence="9" id="KW-0511">Multifunctional enzyme</keyword>
<evidence type="ECO:0000256" key="3">
    <source>
        <dbReference type="ARBA" id="ARBA00022832"/>
    </source>
</evidence>
<dbReference type="EMBL" id="VTDN01000004">
    <property type="protein sequence ID" value="MEB5476720.1"/>
    <property type="molecule type" value="Genomic_DNA"/>
</dbReference>
<feature type="coiled-coil region" evidence="11">
    <location>
        <begin position="250"/>
        <end position="277"/>
    </location>
</feature>
<feature type="domain" description="3-hydroxyacyl-CoA dehydrogenase NAD binding" evidence="13">
    <location>
        <begin position="319"/>
        <end position="492"/>
    </location>
</feature>
<evidence type="ECO:0000313" key="14">
    <source>
        <dbReference type="EMBL" id="MEB5476720.1"/>
    </source>
</evidence>
<dbReference type="InterPro" id="IPR006108">
    <property type="entry name" value="3HC_DH_C"/>
</dbReference>
<proteinExistence type="inferred from homology"/>
<dbReference type="RefSeq" id="WP_325775188.1">
    <property type="nucleotide sequence ID" value="NZ_VTDN01000004.1"/>
</dbReference>
<accession>A0ABU6DSC7</accession>
<dbReference type="PANTHER" id="PTHR43612:SF3">
    <property type="entry name" value="TRIFUNCTIONAL ENZYME SUBUNIT ALPHA, MITOCHONDRIAL"/>
    <property type="match status" value="1"/>
</dbReference>
<sequence>MIHAGNAITVRMLQSGIAELHFHSHEYSVNKFDHAILEEFETALECIETQQDIQGLILTFTKDHCSLENEIQIYQQYTQENTDELHTHLTKIQDLTNHIEDLPFPTVAVIQHHVTGSDFAITLACDYRVSAEHLKIGLLTTTLGTLPTFSTFVRLPRLIGIESAINWLTATTDRDTNSAFKDGLIDNLVHEDQVIASALDILQHAIHGHFNWKKQRERKLNPLEMTEIEKFVSFYTAKHVISTQKDLTHNLILKLQIKSLEETVNLARNEALKIELDYFKEILSLTQMQALLSAVENQSFYNQQFIKYEEKTTPILNTAILGTNLQASELAIRSAIQTQAVLIKVNDAEQANQVMQNIRTTLENMHISPQKTGELLCRIRPTYTHDMISKVDFVIECLAQHPKSKVQAIKEIESQIVTRDTIIASDISAISITQIAKTLQRPSQFIGLHFLDEISCNHLVEVVYGEETAQETIATCMTFTKSLNKTPILVKDNAGFFIHRVLFPYLNSFETLVTLGIDFQQIDQIMEKSGWKYGPATLLDKIGIPAFLDIAKLLAESYPERMHYEADISIVSLLHAAERLGRQNHKGFYQYKNNAQIRDGAVYEILESAIADERENLDTHTIIDHLMIPLCNESIRCLEENIISTAYEVDLALTSIGFPLNKGGPCRYIQQLGIKEYIALCNTYSDLGENYKAPKLLQELVKSGQSLFDVGVK</sequence>
<dbReference type="InterPro" id="IPR001753">
    <property type="entry name" value="Enoyl-CoA_hydra/iso"/>
</dbReference>
<evidence type="ECO:0000256" key="9">
    <source>
        <dbReference type="ARBA" id="ARBA00023268"/>
    </source>
</evidence>
<keyword evidence="8" id="KW-0456">Lyase</keyword>
<dbReference type="SUPFAM" id="SSF52096">
    <property type="entry name" value="ClpP/crotonase"/>
    <property type="match status" value="1"/>
</dbReference>
<evidence type="ECO:0000259" key="12">
    <source>
        <dbReference type="Pfam" id="PF00725"/>
    </source>
</evidence>
<dbReference type="Gene3D" id="1.10.1040.50">
    <property type="match status" value="1"/>
</dbReference>
<dbReference type="InterPro" id="IPR029045">
    <property type="entry name" value="ClpP/crotonase-like_dom_sf"/>
</dbReference>
<evidence type="ECO:0000256" key="11">
    <source>
        <dbReference type="SAM" id="Coils"/>
    </source>
</evidence>
<keyword evidence="11" id="KW-0175">Coiled coil</keyword>
<reference evidence="14 15" key="1">
    <citation type="submission" date="2019-08" db="EMBL/GenBank/DDBJ databases">
        <title>Five species of Acinetobacter isolated from floral nectar and animal pollinators.</title>
        <authorList>
            <person name="Hendry T.A."/>
        </authorList>
    </citation>
    <scope>NUCLEOTIDE SEQUENCE [LARGE SCALE GENOMIC DNA]</scope>
    <source>
        <strain evidence="14 15">MD18.27</strain>
    </source>
</reference>
<dbReference type="CDD" id="cd06558">
    <property type="entry name" value="crotonase-like"/>
    <property type="match status" value="1"/>
</dbReference>
<keyword evidence="4" id="KW-0442">Lipid degradation</keyword>
<dbReference type="Pfam" id="PF00378">
    <property type="entry name" value="ECH_1"/>
    <property type="match status" value="1"/>
</dbReference>
<dbReference type="Pfam" id="PF02737">
    <property type="entry name" value="3HCDH_N"/>
    <property type="match status" value="1"/>
</dbReference>
<comment type="similarity">
    <text evidence="2">In the central section; belongs to the 3-hydroxyacyl-CoA dehydrogenase family.</text>
</comment>
<evidence type="ECO:0000313" key="15">
    <source>
        <dbReference type="Proteomes" id="UP001339883"/>
    </source>
</evidence>
<dbReference type="InterPro" id="IPR008927">
    <property type="entry name" value="6-PGluconate_DH-like_C_sf"/>
</dbReference>
<evidence type="ECO:0000256" key="1">
    <source>
        <dbReference type="ARBA" id="ARBA00005005"/>
    </source>
</evidence>
<dbReference type="InterPro" id="IPR050136">
    <property type="entry name" value="FA_oxidation_alpha_subunit"/>
</dbReference>
<dbReference type="Gene3D" id="3.90.226.10">
    <property type="entry name" value="2-enoyl-CoA Hydratase, Chain A, domain 1"/>
    <property type="match status" value="1"/>
</dbReference>
<evidence type="ECO:0000256" key="7">
    <source>
        <dbReference type="ARBA" id="ARBA00023098"/>
    </source>
</evidence>
<evidence type="ECO:0000259" key="13">
    <source>
        <dbReference type="Pfam" id="PF02737"/>
    </source>
</evidence>
<evidence type="ECO:0000256" key="10">
    <source>
        <dbReference type="ARBA" id="ARBA00049556"/>
    </source>
</evidence>